<comment type="caution">
    <text evidence="2">The sequence shown here is derived from an EMBL/GenBank/DDBJ whole genome shotgun (WGS) entry which is preliminary data.</text>
</comment>
<protein>
    <submittedName>
        <fullName evidence="2">Uncharacterized protein</fullName>
    </submittedName>
</protein>
<feature type="transmembrane region" description="Helical" evidence="1">
    <location>
        <begin position="52"/>
        <end position="71"/>
    </location>
</feature>
<proteinExistence type="predicted"/>
<reference evidence="2 3" key="1">
    <citation type="submission" date="2019-12" db="EMBL/GenBank/DDBJ databases">
        <title>Genomic-based taxomic classification of the family Erythrobacteraceae.</title>
        <authorList>
            <person name="Xu L."/>
        </authorList>
    </citation>
    <scope>NUCLEOTIDE SEQUENCE [LARGE SCALE GENOMIC DNA]</scope>
    <source>
        <strain evidence="2 3">JCM 17802</strain>
    </source>
</reference>
<evidence type="ECO:0000256" key="1">
    <source>
        <dbReference type="SAM" id="Phobius"/>
    </source>
</evidence>
<keyword evidence="3" id="KW-1185">Reference proteome</keyword>
<dbReference type="RefSeq" id="WP_160597871.1">
    <property type="nucleotide sequence ID" value="NZ_WTYS01000001.1"/>
</dbReference>
<accession>A0A6I4SQ17</accession>
<organism evidence="2 3">
    <name type="scientific">Pontixanthobacter gangjinensis</name>
    <dbReference type="NCBI Taxonomy" id="1028742"/>
    <lineage>
        <taxon>Bacteria</taxon>
        <taxon>Pseudomonadati</taxon>
        <taxon>Pseudomonadota</taxon>
        <taxon>Alphaproteobacteria</taxon>
        <taxon>Sphingomonadales</taxon>
        <taxon>Erythrobacteraceae</taxon>
        <taxon>Pontixanthobacter</taxon>
    </lineage>
</organism>
<evidence type="ECO:0000313" key="3">
    <source>
        <dbReference type="Proteomes" id="UP000468943"/>
    </source>
</evidence>
<evidence type="ECO:0000313" key="2">
    <source>
        <dbReference type="EMBL" id="MXO56702.1"/>
    </source>
</evidence>
<dbReference type="AlphaFoldDB" id="A0A6I4SQ17"/>
<feature type="transmembrane region" description="Helical" evidence="1">
    <location>
        <begin position="20"/>
        <end position="40"/>
    </location>
</feature>
<keyword evidence="1" id="KW-0472">Membrane</keyword>
<dbReference type="Proteomes" id="UP000468943">
    <property type="component" value="Unassembled WGS sequence"/>
</dbReference>
<name>A0A6I4SQ17_9SPHN</name>
<gene>
    <name evidence="2" type="ORF">GRI36_07375</name>
</gene>
<keyword evidence="1" id="KW-1133">Transmembrane helix</keyword>
<dbReference type="EMBL" id="WTYS01000001">
    <property type="protein sequence ID" value="MXO56702.1"/>
    <property type="molecule type" value="Genomic_DNA"/>
</dbReference>
<sequence length="268" mass="29380">MNLVSNISILVVPRWVRNTVLIILATLSAAYFALAIIGIVDHQRPGWIEAGTYILGILIPFLLIGLIVSYSQSGVEALIARSARFLDETIPSLCTLFNEPDGEFRNIGSRNKPSAMKRPDILVQSAQDLAIANYIVTVRPQAPFDANADASERLVPFRIELNAHKANVNVLLSCEAVGSGRAAESAKDLFPHSIGGAEHEGYWFAKGFIEREMNDKHYCAIVAVKQLPDDFLSNPIARLAFGQDLILMLRAMLAERPDLFHLASSTAP</sequence>
<keyword evidence="1" id="KW-0812">Transmembrane</keyword>